<dbReference type="EMBL" id="JAYMYQ010000007">
    <property type="protein sequence ID" value="KAK7320998.1"/>
    <property type="molecule type" value="Genomic_DNA"/>
</dbReference>
<protein>
    <submittedName>
        <fullName evidence="1">Uncharacterized protein</fullName>
    </submittedName>
</protein>
<dbReference type="Proteomes" id="UP001367508">
    <property type="component" value="Unassembled WGS sequence"/>
</dbReference>
<proteinExistence type="predicted"/>
<keyword evidence="2" id="KW-1185">Reference proteome</keyword>
<dbReference type="AlphaFoldDB" id="A0AAN9KRM6"/>
<organism evidence="1 2">
    <name type="scientific">Canavalia gladiata</name>
    <name type="common">Sword bean</name>
    <name type="synonym">Dolichos gladiatus</name>
    <dbReference type="NCBI Taxonomy" id="3824"/>
    <lineage>
        <taxon>Eukaryota</taxon>
        <taxon>Viridiplantae</taxon>
        <taxon>Streptophyta</taxon>
        <taxon>Embryophyta</taxon>
        <taxon>Tracheophyta</taxon>
        <taxon>Spermatophyta</taxon>
        <taxon>Magnoliopsida</taxon>
        <taxon>eudicotyledons</taxon>
        <taxon>Gunneridae</taxon>
        <taxon>Pentapetalae</taxon>
        <taxon>rosids</taxon>
        <taxon>fabids</taxon>
        <taxon>Fabales</taxon>
        <taxon>Fabaceae</taxon>
        <taxon>Papilionoideae</taxon>
        <taxon>50 kb inversion clade</taxon>
        <taxon>NPAAA clade</taxon>
        <taxon>indigoferoid/millettioid clade</taxon>
        <taxon>Phaseoleae</taxon>
        <taxon>Canavalia</taxon>
    </lineage>
</organism>
<sequence length="109" mass="12745">MCATTISWRCLWEFMDLPGISSKKEVFFEYLWFVTSFGQRGILERSFRFCVSPFFLETLCPLAYKSLLSLFSSCSFAFFRMKLLLVNLIFFHDFQKQSLDHVGSPLPVA</sequence>
<gene>
    <name evidence="1" type="ORF">VNO77_31033</name>
</gene>
<reference evidence="1 2" key="1">
    <citation type="submission" date="2024-01" db="EMBL/GenBank/DDBJ databases">
        <title>The genomes of 5 underutilized Papilionoideae crops provide insights into root nodulation and disease resistanc.</title>
        <authorList>
            <person name="Jiang F."/>
        </authorList>
    </citation>
    <scope>NUCLEOTIDE SEQUENCE [LARGE SCALE GENOMIC DNA]</scope>
    <source>
        <strain evidence="1">LVBAO_FW01</strain>
        <tissue evidence="1">Leaves</tissue>
    </source>
</reference>
<comment type="caution">
    <text evidence="1">The sequence shown here is derived from an EMBL/GenBank/DDBJ whole genome shotgun (WGS) entry which is preliminary data.</text>
</comment>
<accession>A0AAN9KRM6</accession>
<evidence type="ECO:0000313" key="1">
    <source>
        <dbReference type="EMBL" id="KAK7320998.1"/>
    </source>
</evidence>
<name>A0AAN9KRM6_CANGL</name>
<evidence type="ECO:0000313" key="2">
    <source>
        <dbReference type="Proteomes" id="UP001367508"/>
    </source>
</evidence>